<keyword evidence="5" id="KW-0282">Flagellum</keyword>
<evidence type="ECO:0000256" key="9">
    <source>
        <dbReference type="SAM" id="MobiDB-lite"/>
    </source>
</evidence>
<evidence type="ECO:0000256" key="5">
    <source>
        <dbReference type="ARBA" id="ARBA00022846"/>
    </source>
</evidence>
<evidence type="ECO:0000313" key="10">
    <source>
        <dbReference type="EMBL" id="GMH60341.1"/>
    </source>
</evidence>
<organism evidence="10 11">
    <name type="scientific">Triparma retinervis</name>
    <dbReference type="NCBI Taxonomy" id="2557542"/>
    <lineage>
        <taxon>Eukaryota</taxon>
        <taxon>Sar</taxon>
        <taxon>Stramenopiles</taxon>
        <taxon>Ochrophyta</taxon>
        <taxon>Bolidophyceae</taxon>
        <taxon>Parmales</taxon>
        <taxon>Triparmaceae</taxon>
        <taxon>Triparma</taxon>
    </lineage>
</organism>
<keyword evidence="6" id="KW-0969">Cilium</keyword>
<keyword evidence="11" id="KW-1185">Reference proteome</keyword>
<evidence type="ECO:0000256" key="2">
    <source>
        <dbReference type="ARBA" id="ARBA00004430"/>
    </source>
</evidence>
<dbReference type="Gene3D" id="2.20.110.10">
    <property type="entry name" value="Histone H3 K4-specific methyltransferase SET7/9 N-terminal domain"/>
    <property type="match status" value="4"/>
</dbReference>
<proteinExistence type="predicted"/>
<evidence type="ECO:0000313" key="11">
    <source>
        <dbReference type="Proteomes" id="UP001165082"/>
    </source>
</evidence>
<evidence type="ECO:0000256" key="6">
    <source>
        <dbReference type="ARBA" id="ARBA00023069"/>
    </source>
</evidence>
<dbReference type="EMBL" id="BRXZ01001030">
    <property type="protein sequence ID" value="GMH60341.1"/>
    <property type="molecule type" value="Genomic_DNA"/>
</dbReference>
<evidence type="ECO:0000256" key="4">
    <source>
        <dbReference type="ARBA" id="ARBA00022737"/>
    </source>
</evidence>
<reference evidence="10" key="1">
    <citation type="submission" date="2022-07" db="EMBL/GenBank/DDBJ databases">
        <title>Genome analysis of Parmales, a sister group of diatoms, reveals the evolutionary specialization of diatoms from phago-mixotrophs to photoautotrophs.</title>
        <authorList>
            <person name="Ban H."/>
            <person name="Sato S."/>
            <person name="Yoshikawa S."/>
            <person name="Kazumasa Y."/>
            <person name="Nakamura Y."/>
            <person name="Ichinomiya M."/>
            <person name="Saitoh K."/>
            <person name="Sato N."/>
            <person name="Blanc-Mathieu R."/>
            <person name="Endo H."/>
            <person name="Kuwata A."/>
            <person name="Ogata H."/>
        </authorList>
    </citation>
    <scope>NUCLEOTIDE SEQUENCE</scope>
</reference>
<keyword evidence="4" id="KW-0677">Repeat</keyword>
<dbReference type="GO" id="GO:0031514">
    <property type="term" value="C:motile cilium"/>
    <property type="evidence" value="ECO:0007669"/>
    <property type="project" value="UniProtKB-SubCell"/>
</dbReference>
<keyword evidence="8" id="KW-0966">Cell projection</keyword>
<evidence type="ECO:0000256" key="7">
    <source>
        <dbReference type="ARBA" id="ARBA00023212"/>
    </source>
</evidence>
<dbReference type="SMART" id="SM00698">
    <property type="entry name" value="MORN"/>
    <property type="match status" value="10"/>
</dbReference>
<dbReference type="PANTHER" id="PTHR46613">
    <property type="entry name" value="RADIAL SPOKE HEAD 10 HOMOLOG B-RELATED"/>
    <property type="match status" value="1"/>
</dbReference>
<keyword evidence="7" id="KW-0206">Cytoskeleton</keyword>
<evidence type="ECO:0000256" key="3">
    <source>
        <dbReference type="ARBA" id="ARBA00022490"/>
    </source>
</evidence>
<keyword evidence="3" id="KW-0963">Cytoplasm</keyword>
<dbReference type="AlphaFoldDB" id="A0A9W6ZYN3"/>
<protein>
    <submittedName>
        <fullName evidence="10">Uncharacterized protein</fullName>
    </submittedName>
</protein>
<sequence length="731" mass="80883">MSEAPTTTTESVPASEQQSSEPALSGPEGGSMAKPPQTEAAPPPPPQPVLKDELAHLPVDAELADLIITSYEGERDGDGRFEGKGKAVFVDGNVYEGGFHLGMMHGKGCYTFGDGVEYDGTFTYNKITGTGTYKWPDSSSYTGDVKGGLRHGKGTFVSPDQVTTYDGEWVGGRREGFGTIYYDEDKTVYYKGQWVANQRSGKGLVVYPSGNTYDGDWNANRKNGKGEMFWAGTNERYTGDWKDDRQDGFGEHVWLARDEAHFDKGDTTKQRCNLYSGQWVNGHRHGIGTFFYANGSQYHGSWEGNIKQGFGVFTYPDGHVYEGAFENDRMPPRSDAVRASEDVAPQLKLNISDIVDTSTEHAMHEVRLLENVLLRYNTEFKVVYKHYAQVEVGKVVGEDAGTSAAVEGAAGEVAAMTLNPSASTTNLPTVFTMNMEQLRLLCKDCKLLSTRLTFAEVHEIFFRMRRHHALSISAAWEGDGEKKDGGVFYDGEDEGGYSLYDPFRPVLFREFVEGLVRIAYTRFCILNPEVTIKAAVKGVVDDHLRVYATQTGLDMAEDKMAEPKVQNAISANLPLFESIWAKYAVAGGASGTMLLRELVLFVTDCTSFGKRRSKNIKEILNLTRPAEANHHHHHHHHHDDNSSADVLDGCLVKAEFFETLVRLSADSNVEQVPLQEKIKLYVTGTLAPLMDNFEEAKPGQSKIKVTGLGGQKIVIANFTKARNRPPRRVVL</sequence>
<comment type="subcellular location">
    <subcellularLocation>
        <location evidence="1">Cell projection</location>
        <location evidence="1">Cilium</location>
        <location evidence="1">Flagellum</location>
    </subcellularLocation>
    <subcellularLocation>
        <location evidence="2">Cytoplasm</location>
        <location evidence="2">Cytoskeleton</location>
        <location evidence="2">Cilium axoneme</location>
    </subcellularLocation>
</comment>
<dbReference type="OrthoDB" id="294378at2759"/>
<name>A0A9W6ZYN3_9STRA</name>
<dbReference type="SUPFAM" id="SSF82185">
    <property type="entry name" value="Histone H3 K4-specific methyltransferase SET7/9 N-terminal domain"/>
    <property type="match status" value="3"/>
</dbReference>
<evidence type="ECO:0000256" key="8">
    <source>
        <dbReference type="ARBA" id="ARBA00023273"/>
    </source>
</evidence>
<dbReference type="Proteomes" id="UP001165082">
    <property type="component" value="Unassembled WGS sequence"/>
</dbReference>
<dbReference type="PANTHER" id="PTHR46613:SF1">
    <property type="entry name" value="RADIAL SPOKE HEAD 10 HOMOLOG B-RELATED"/>
    <property type="match status" value="1"/>
</dbReference>
<feature type="compositionally biased region" description="Polar residues" evidence="9">
    <location>
        <begin position="1"/>
        <end position="22"/>
    </location>
</feature>
<feature type="region of interest" description="Disordered" evidence="9">
    <location>
        <begin position="1"/>
        <end position="51"/>
    </location>
</feature>
<comment type="caution">
    <text evidence="10">The sequence shown here is derived from an EMBL/GenBank/DDBJ whole genome shotgun (WGS) entry which is preliminary data.</text>
</comment>
<dbReference type="InterPro" id="IPR003409">
    <property type="entry name" value="MORN"/>
</dbReference>
<evidence type="ECO:0000256" key="1">
    <source>
        <dbReference type="ARBA" id="ARBA00004230"/>
    </source>
</evidence>
<gene>
    <name evidence="10" type="ORF">TrRE_jg12005</name>
</gene>
<accession>A0A9W6ZYN3</accession>
<dbReference type="GO" id="GO:0005930">
    <property type="term" value="C:axoneme"/>
    <property type="evidence" value="ECO:0007669"/>
    <property type="project" value="UniProtKB-SubCell"/>
</dbReference>
<dbReference type="Pfam" id="PF02493">
    <property type="entry name" value="MORN"/>
    <property type="match status" value="10"/>
</dbReference>